<dbReference type="GO" id="GO:0008270">
    <property type="term" value="F:zinc ion binding"/>
    <property type="evidence" value="ECO:0007669"/>
    <property type="project" value="UniProtKB-KW"/>
</dbReference>
<dbReference type="InterPro" id="IPR036236">
    <property type="entry name" value="Znf_C2H2_sf"/>
</dbReference>
<feature type="non-terminal residue" evidence="9">
    <location>
        <position position="78"/>
    </location>
</feature>
<keyword evidence="3" id="KW-0677">Repeat</keyword>
<reference evidence="9" key="1">
    <citation type="submission" date="2014-12" db="EMBL/GenBank/DDBJ databases">
        <title>Insight into the proteome of Arion vulgaris.</title>
        <authorList>
            <person name="Aradska J."/>
            <person name="Bulat T."/>
            <person name="Smidak R."/>
            <person name="Sarate P."/>
            <person name="Gangsoo J."/>
            <person name="Sialana F."/>
            <person name="Bilban M."/>
            <person name="Lubec G."/>
        </authorList>
    </citation>
    <scope>NUCLEOTIDE SEQUENCE</scope>
    <source>
        <tissue evidence="9">Skin</tissue>
    </source>
</reference>
<keyword evidence="2" id="KW-0479">Metal-binding</keyword>
<feature type="domain" description="C2H2-type" evidence="8">
    <location>
        <begin position="32"/>
        <end position="61"/>
    </location>
</feature>
<keyword evidence="6" id="KW-0539">Nucleus</keyword>
<dbReference type="InterPro" id="IPR013087">
    <property type="entry name" value="Znf_C2H2_type"/>
</dbReference>
<feature type="non-terminal residue" evidence="9">
    <location>
        <position position="1"/>
    </location>
</feature>
<gene>
    <name evidence="9" type="primary">ORF31842</name>
</gene>
<keyword evidence="5" id="KW-0862">Zinc</keyword>
<evidence type="ECO:0000256" key="7">
    <source>
        <dbReference type="PROSITE-ProRule" id="PRU00042"/>
    </source>
</evidence>
<proteinExistence type="predicted"/>
<evidence type="ECO:0000259" key="8">
    <source>
        <dbReference type="PROSITE" id="PS50157"/>
    </source>
</evidence>
<dbReference type="Gene3D" id="3.30.160.60">
    <property type="entry name" value="Classic Zinc Finger"/>
    <property type="match status" value="2"/>
</dbReference>
<organism evidence="9">
    <name type="scientific">Arion vulgaris</name>
    <dbReference type="NCBI Taxonomy" id="1028688"/>
    <lineage>
        <taxon>Eukaryota</taxon>
        <taxon>Metazoa</taxon>
        <taxon>Spiralia</taxon>
        <taxon>Lophotrochozoa</taxon>
        <taxon>Mollusca</taxon>
        <taxon>Gastropoda</taxon>
        <taxon>Heterobranchia</taxon>
        <taxon>Euthyneura</taxon>
        <taxon>Panpulmonata</taxon>
        <taxon>Eupulmonata</taxon>
        <taxon>Stylommatophora</taxon>
        <taxon>Helicina</taxon>
        <taxon>Arionoidea</taxon>
        <taxon>Arionidae</taxon>
        <taxon>Arion</taxon>
    </lineage>
</organism>
<sequence length="78" mass="9226">KYFCSVEGCTYSFFKRSHLKRHAITHTGERNFHCTWPGCSKSFRHADNLKVHFRSHSNDKPVQCLLCDFKCKQKNSLF</sequence>
<evidence type="ECO:0000256" key="3">
    <source>
        <dbReference type="ARBA" id="ARBA00022737"/>
    </source>
</evidence>
<evidence type="ECO:0000256" key="6">
    <source>
        <dbReference type="ARBA" id="ARBA00023242"/>
    </source>
</evidence>
<dbReference type="FunFam" id="3.30.160.60:FF:001102">
    <property type="entry name" value="Transcription factor IIIA"/>
    <property type="match status" value="1"/>
</dbReference>
<keyword evidence="4 7" id="KW-0863">Zinc-finger</keyword>
<evidence type="ECO:0000256" key="2">
    <source>
        <dbReference type="ARBA" id="ARBA00022723"/>
    </source>
</evidence>
<evidence type="ECO:0000256" key="5">
    <source>
        <dbReference type="ARBA" id="ARBA00022833"/>
    </source>
</evidence>
<dbReference type="SUPFAM" id="SSF57667">
    <property type="entry name" value="beta-beta-alpha zinc fingers"/>
    <property type="match status" value="1"/>
</dbReference>
<feature type="domain" description="C2H2-type" evidence="8">
    <location>
        <begin position="2"/>
        <end position="31"/>
    </location>
</feature>
<evidence type="ECO:0000256" key="1">
    <source>
        <dbReference type="ARBA" id="ARBA00004123"/>
    </source>
</evidence>
<evidence type="ECO:0000313" key="9">
    <source>
        <dbReference type="EMBL" id="CEK58046.1"/>
    </source>
</evidence>
<protein>
    <recommendedName>
        <fullName evidence="8">C2H2-type domain-containing protein</fullName>
    </recommendedName>
</protein>
<dbReference type="Pfam" id="PF00096">
    <property type="entry name" value="zf-C2H2"/>
    <property type="match status" value="2"/>
</dbReference>
<dbReference type="GO" id="GO:0005634">
    <property type="term" value="C:nucleus"/>
    <property type="evidence" value="ECO:0007669"/>
    <property type="project" value="UniProtKB-SubCell"/>
</dbReference>
<evidence type="ECO:0000256" key="4">
    <source>
        <dbReference type="ARBA" id="ARBA00022771"/>
    </source>
</evidence>
<dbReference type="FunFam" id="3.30.160.60:FF:000125">
    <property type="entry name" value="Putative zinc finger protein 143"/>
    <property type="match status" value="1"/>
</dbReference>
<dbReference type="PROSITE" id="PS00028">
    <property type="entry name" value="ZINC_FINGER_C2H2_1"/>
    <property type="match status" value="2"/>
</dbReference>
<accession>A0A0B6YQK4</accession>
<dbReference type="SMART" id="SM00355">
    <property type="entry name" value="ZnF_C2H2"/>
    <property type="match status" value="2"/>
</dbReference>
<dbReference type="PROSITE" id="PS50157">
    <property type="entry name" value="ZINC_FINGER_C2H2_2"/>
    <property type="match status" value="2"/>
</dbReference>
<name>A0A0B6YQK4_9EUPU</name>
<comment type="subcellular location">
    <subcellularLocation>
        <location evidence="1">Nucleus</location>
    </subcellularLocation>
</comment>
<dbReference type="PANTHER" id="PTHR23235">
    <property type="entry name" value="KRUEPPEL-LIKE TRANSCRIPTION FACTOR"/>
    <property type="match status" value="1"/>
</dbReference>
<dbReference type="AlphaFoldDB" id="A0A0B6YQK4"/>
<dbReference type="EMBL" id="HACG01011181">
    <property type="protein sequence ID" value="CEK58046.1"/>
    <property type="molecule type" value="Transcribed_RNA"/>
</dbReference>